<evidence type="ECO:0000313" key="2">
    <source>
        <dbReference type="Proteomes" id="UP000183843"/>
    </source>
</evidence>
<protein>
    <submittedName>
        <fullName evidence="1">Phage uncharacterized protein (Putative large terminase), C-terminal domain-containing protein</fullName>
    </submittedName>
</protein>
<accession>A0A1I0Y9K5</accession>
<dbReference type="Gene3D" id="3.30.420.240">
    <property type="match status" value="1"/>
</dbReference>
<name>A0A1I0Y9K5_SELRU</name>
<dbReference type="InterPro" id="IPR027417">
    <property type="entry name" value="P-loop_NTPase"/>
</dbReference>
<reference evidence="1 2" key="1">
    <citation type="submission" date="2016-10" db="EMBL/GenBank/DDBJ databases">
        <authorList>
            <person name="de Groot N.N."/>
        </authorList>
    </citation>
    <scope>NUCLEOTIDE SEQUENCE [LARGE SCALE GENOMIC DNA]</scope>
    <source>
        <strain evidence="1 2">L14</strain>
    </source>
</reference>
<gene>
    <name evidence="1" type="ORF">SAMN05216587_11116</name>
</gene>
<organism evidence="1 2">
    <name type="scientific">Selenomonas ruminantium</name>
    <dbReference type="NCBI Taxonomy" id="971"/>
    <lineage>
        <taxon>Bacteria</taxon>
        <taxon>Bacillati</taxon>
        <taxon>Bacillota</taxon>
        <taxon>Negativicutes</taxon>
        <taxon>Selenomonadales</taxon>
        <taxon>Selenomonadaceae</taxon>
        <taxon>Selenomonas</taxon>
    </lineage>
</organism>
<dbReference type="RefSeq" id="WP_081351395.1">
    <property type="nucleotide sequence ID" value="NZ_FOJX01000011.1"/>
</dbReference>
<proteinExistence type="predicted"/>
<dbReference type="Proteomes" id="UP000183843">
    <property type="component" value="Unassembled WGS sequence"/>
</dbReference>
<dbReference type="NCBIfam" id="TIGR01630">
    <property type="entry name" value="psiM2_ORF9"/>
    <property type="match status" value="1"/>
</dbReference>
<dbReference type="InterPro" id="IPR006517">
    <property type="entry name" value="Phage_terminase_lsu-like_C"/>
</dbReference>
<dbReference type="Gene3D" id="3.40.50.300">
    <property type="entry name" value="P-loop containing nucleotide triphosphate hydrolases"/>
    <property type="match status" value="1"/>
</dbReference>
<dbReference type="AlphaFoldDB" id="A0A1I0Y9K5"/>
<evidence type="ECO:0000313" key="1">
    <source>
        <dbReference type="EMBL" id="SFB09971.1"/>
    </source>
</evidence>
<dbReference type="EMBL" id="FOJX01000011">
    <property type="protein sequence ID" value="SFB09971.1"/>
    <property type="molecule type" value="Genomic_DNA"/>
</dbReference>
<sequence length="542" mass="62747">MANAMKEIFGGSLRREGNSRSMKDVCARDFKKFCEYYLADSFKSSWSPFHLWLIKKVEDIIFHHNDEETRNVVAAPRGHAKSTLISFAFVIWCICYSYKHFIVIISATGPVAKQFIIDIRNELEFNEKIKADFGEMKNDDMWNSNEIYTRTKTFLTSKGAGAQMRGMKFNSTRPDLVILDDLETAEQVASPSQNASLKQWFNSDVMPMGSVTCSFFYIGTVLSYDALLYHMLNDGEYSSWVRKTFQAVIKFSDSPLWHEWETIMTDLSRGDNAYADAMKFYREHKEEMLEGTEVLWENQRPDMYEHLMERRLASEEGFASEFQNDPQTENTRTFKTEWLENNYYIDLPEIKEVCIAIDPAIGGKRTNDFSAIVAVARCVDNYFYVLEADLQKRRPEQIIEDAKRIIAQYYTYNPKIVCETNQMQLFFSSTLQRELIQAGIYLDWLDVYHAGGDSKAIRIESLVPHVRQGHIKFRQGQRILLSQLRNYPKGHDDGPDCLEMALKPMMESAVANFSFGGISTDKIDERGRKLRFANPFSFFGGR</sequence>